<keyword evidence="2" id="KW-0902">Two-component regulatory system</keyword>
<dbReference type="RefSeq" id="WP_012795423.1">
    <property type="nucleotide sequence ID" value="NC_013158.1"/>
</dbReference>
<sequence length="183" mass="20685">MTDGTERTTVLIVEDEQHLADLYAEYLPETYDVRTAYNGADALEILEEPIDIVLLDRRMPVMSGNEVLASIEERGIEVRVAMVTAVDPDFDIIDLGVDDYVVKPVSKDTLIGVVERLETVSAYNDQQKRLTAKKLKRNVLEVEKARPELEASERFSELEAEIDELEAEVQALETEITESTIER</sequence>
<feature type="modified residue" description="4-aspartylphosphate" evidence="6">
    <location>
        <position position="56"/>
    </location>
</feature>
<evidence type="ECO:0000256" key="1">
    <source>
        <dbReference type="ARBA" id="ARBA00022553"/>
    </source>
</evidence>
<organism evidence="9 10">
    <name type="scientific">Halorhabdus utahensis (strain DSM 12940 / JCM 11049 / AX-2)</name>
    <dbReference type="NCBI Taxonomy" id="519442"/>
    <lineage>
        <taxon>Archaea</taxon>
        <taxon>Methanobacteriati</taxon>
        <taxon>Methanobacteriota</taxon>
        <taxon>Stenosarchaea group</taxon>
        <taxon>Halobacteria</taxon>
        <taxon>Halobacteriales</taxon>
        <taxon>Haloarculaceae</taxon>
        <taxon>Halorhabdus</taxon>
    </lineage>
</organism>
<evidence type="ECO:0000256" key="4">
    <source>
        <dbReference type="ARBA" id="ARBA00023125"/>
    </source>
</evidence>
<dbReference type="PROSITE" id="PS50110">
    <property type="entry name" value="RESPONSE_REGULATORY"/>
    <property type="match status" value="1"/>
</dbReference>
<keyword evidence="10" id="KW-1185">Reference proteome</keyword>
<dbReference type="InterPro" id="IPR013971">
    <property type="entry name" value="HalX_domain"/>
</dbReference>
<evidence type="ECO:0000256" key="2">
    <source>
        <dbReference type="ARBA" id="ARBA00023012"/>
    </source>
</evidence>
<dbReference type="Pfam" id="PF00072">
    <property type="entry name" value="Response_reg"/>
    <property type="match status" value="1"/>
</dbReference>
<keyword evidence="1 6" id="KW-0597">Phosphoprotein</keyword>
<evidence type="ECO:0000313" key="10">
    <source>
        <dbReference type="Proteomes" id="UP000002071"/>
    </source>
</evidence>
<dbReference type="KEGG" id="hut:Huta_0359"/>
<keyword evidence="5" id="KW-0804">Transcription</keyword>
<accession>C7NRA9</accession>
<feature type="coiled-coil region" evidence="7">
    <location>
        <begin position="132"/>
        <end position="182"/>
    </location>
</feature>
<dbReference type="GO" id="GO:0000976">
    <property type="term" value="F:transcription cis-regulatory region binding"/>
    <property type="evidence" value="ECO:0007669"/>
    <property type="project" value="TreeGrafter"/>
</dbReference>
<dbReference type="Gene3D" id="3.40.50.2300">
    <property type="match status" value="1"/>
</dbReference>
<dbReference type="HOGENOM" id="CLU_114810_0_0_2"/>
<dbReference type="Proteomes" id="UP000002071">
    <property type="component" value="Chromosome"/>
</dbReference>
<evidence type="ECO:0000259" key="8">
    <source>
        <dbReference type="PROSITE" id="PS50110"/>
    </source>
</evidence>
<dbReference type="InterPro" id="IPR039420">
    <property type="entry name" value="WalR-like"/>
</dbReference>
<evidence type="ECO:0000256" key="7">
    <source>
        <dbReference type="SAM" id="Coils"/>
    </source>
</evidence>
<dbReference type="InterPro" id="IPR001789">
    <property type="entry name" value="Sig_transdc_resp-reg_receiver"/>
</dbReference>
<evidence type="ECO:0000256" key="5">
    <source>
        <dbReference type="ARBA" id="ARBA00023163"/>
    </source>
</evidence>
<evidence type="ECO:0000256" key="6">
    <source>
        <dbReference type="PROSITE-ProRule" id="PRU00169"/>
    </source>
</evidence>
<dbReference type="PANTHER" id="PTHR48111">
    <property type="entry name" value="REGULATOR OF RPOS"/>
    <property type="match status" value="1"/>
</dbReference>
<dbReference type="OrthoDB" id="86314at2157"/>
<dbReference type="GO" id="GO:0032993">
    <property type="term" value="C:protein-DNA complex"/>
    <property type="evidence" value="ECO:0007669"/>
    <property type="project" value="TreeGrafter"/>
</dbReference>
<keyword evidence="7" id="KW-0175">Coiled coil</keyword>
<dbReference type="GO" id="GO:0000156">
    <property type="term" value="F:phosphorelay response regulator activity"/>
    <property type="evidence" value="ECO:0007669"/>
    <property type="project" value="TreeGrafter"/>
</dbReference>
<dbReference type="AlphaFoldDB" id="C7NRA9"/>
<dbReference type="PANTHER" id="PTHR48111:SF1">
    <property type="entry name" value="TWO-COMPONENT RESPONSE REGULATOR ORR33"/>
    <property type="match status" value="1"/>
</dbReference>
<keyword evidence="4" id="KW-0238">DNA-binding</keyword>
<proteinExistence type="predicted"/>
<dbReference type="STRING" id="519442.Huta_0359"/>
<evidence type="ECO:0000256" key="3">
    <source>
        <dbReference type="ARBA" id="ARBA00023015"/>
    </source>
</evidence>
<dbReference type="CDD" id="cd17574">
    <property type="entry name" value="REC_OmpR"/>
    <property type="match status" value="1"/>
</dbReference>
<gene>
    <name evidence="9" type="ordered locus">Huta_0359</name>
</gene>
<protein>
    <submittedName>
        <fullName evidence="9">Response regulator receiver protein</fullName>
    </submittedName>
</protein>
<name>C7NRA9_HALUD</name>
<dbReference type="SMART" id="SM00448">
    <property type="entry name" value="REC"/>
    <property type="match status" value="1"/>
</dbReference>
<dbReference type="InterPro" id="IPR011006">
    <property type="entry name" value="CheY-like_superfamily"/>
</dbReference>
<dbReference type="Pfam" id="PF08663">
    <property type="entry name" value="HalX"/>
    <property type="match status" value="1"/>
</dbReference>
<dbReference type="SUPFAM" id="SSF52172">
    <property type="entry name" value="CheY-like"/>
    <property type="match status" value="1"/>
</dbReference>
<dbReference type="GeneID" id="8382623"/>
<dbReference type="GO" id="GO:0006355">
    <property type="term" value="P:regulation of DNA-templated transcription"/>
    <property type="evidence" value="ECO:0007669"/>
    <property type="project" value="TreeGrafter"/>
</dbReference>
<reference evidence="9 10" key="1">
    <citation type="journal article" date="2009" name="Stand. Genomic Sci.">
        <title>Complete genome sequence of Halorhabdus utahensis type strain (AX-2).</title>
        <authorList>
            <person name="Anderson I."/>
            <person name="Tindall B.J."/>
            <person name="Pomrenke H."/>
            <person name="Goker M."/>
            <person name="Lapidus A."/>
            <person name="Nolan M."/>
            <person name="Copeland A."/>
            <person name="Glavina Del Rio T."/>
            <person name="Chen F."/>
            <person name="Tice H."/>
            <person name="Cheng J.F."/>
            <person name="Lucas S."/>
            <person name="Chertkov O."/>
            <person name="Bruce D."/>
            <person name="Brettin T."/>
            <person name="Detter J.C."/>
            <person name="Han C."/>
            <person name="Goodwin L."/>
            <person name="Land M."/>
            <person name="Hauser L."/>
            <person name="Chang Y.J."/>
            <person name="Jeffries C.D."/>
            <person name="Pitluck S."/>
            <person name="Pati A."/>
            <person name="Mavromatis K."/>
            <person name="Ivanova N."/>
            <person name="Ovchinnikova G."/>
            <person name="Chen A."/>
            <person name="Palaniappan K."/>
            <person name="Chain P."/>
            <person name="Rohde M."/>
            <person name="Bristow J."/>
            <person name="Eisen J.A."/>
            <person name="Markowitz V."/>
            <person name="Hugenholtz P."/>
            <person name="Kyrpides N.C."/>
            <person name="Klenk H.P."/>
        </authorList>
    </citation>
    <scope>NUCLEOTIDE SEQUENCE [LARGE SCALE GENOMIC DNA]</scope>
    <source>
        <strain evidence="10">DSM 12940 / JCM 11049 / AX-2</strain>
    </source>
</reference>
<dbReference type="GO" id="GO:0005829">
    <property type="term" value="C:cytosol"/>
    <property type="evidence" value="ECO:0007669"/>
    <property type="project" value="TreeGrafter"/>
</dbReference>
<dbReference type="eggNOG" id="arCOG02599">
    <property type="taxonomic scope" value="Archaea"/>
</dbReference>
<dbReference type="EMBL" id="CP001687">
    <property type="protein sequence ID" value="ACV10546.1"/>
    <property type="molecule type" value="Genomic_DNA"/>
</dbReference>
<keyword evidence="3" id="KW-0805">Transcription regulation</keyword>
<evidence type="ECO:0000313" key="9">
    <source>
        <dbReference type="EMBL" id="ACV10546.1"/>
    </source>
</evidence>
<feature type="domain" description="Response regulatory" evidence="8">
    <location>
        <begin position="9"/>
        <end position="118"/>
    </location>
</feature>